<sequence length="239" mass="25678">MGINIPGELSFVLDLLGYEWPDIDEDELQNAAVLLREYRDDLEQTLLDLDTRIDSDLNDAFVSQAGLAMIQAWQDNRTQNTEQVLEVLPGAADGVDALSYAVLGMKTKVIVELTITAAQIAAAVAAAVFTGGMSMAAQAAIIAVRKKALDIATELAVEVIAAEMLVRVMTPLQDDVETWIQAVLTAPVVTPAGSPGQLMEVDYTIMTNLADLIEQTADEQEALGEDYAARLLALPIFTA</sequence>
<name>A0ABW2Q4A0_9MICO</name>
<evidence type="ECO:0000313" key="3">
    <source>
        <dbReference type="Proteomes" id="UP001596455"/>
    </source>
</evidence>
<keyword evidence="3" id="KW-1185">Reference proteome</keyword>
<accession>A0ABW2Q4A0</accession>
<proteinExistence type="predicted"/>
<evidence type="ECO:0000313" key="2">
    <source>
        <dbReference type="EMBL" id="MFC7403981.1"/>
    </source>
</evidence>
<dbReference type="Pfam" id="PF25547">
    <property type="entry name" value="WXG100_2"/>
    <property type="match status" value="1"/>
</dbReference>
<feature type="domain" description="Outer membrane channel protein CpnT-like N-terminal" evidence="1">
    <location>
        <begin position="18"/>
        <end position="140"/>
    </location>
</feature>
<protein>
    <recommendedName>
        <fullName evidence="1">Outer membrane channel protein CpnT-like N-terminal domain-containing protein</fullName>
    </recommendedName>
</protein>
<reference evidence="3" key="1">
    <citation type="journal article" date="2019" name="Int. J. Syst. Evol. Microbiol.">
        <title>The Global Catalogue of Microorganisms (GCM) 10K type strain sequencing project: providing services to taxonomists for standard genome sequencing and annotation.</title>
        <authorList>
            <consortium name="The Broad Institute Genomics Platform"/>
            <consortium name="The Broad Institute Genome Sequencing Center for Infectious Disease"/>
            <person name="Wu L."/>
            <person name="Ma J."/>
        </authorList>
    </citation>
    <scope>NUCLEOTIDE SEQUENCE [LARGE SCALE GENOMIC DNA]</scope>
    <source>
        <strain evidence="3">JCM 1490</strain>
    </source>
</reference>
<dbReference type="Proteomes" id="UP001596455">
    <property type="component" value="Unassembled WGS sequence"/>
</dbReference>
<dbReference type="EMBL" id="JBHTCQ010000001">
    <property type="protein sequence ID" value="MFC7403981.1"/>
    <property type="molecule type" value="Genomic_DNA"/>
</dbReference>
<dbReference type="InterPro" id="IPR057746">
    <property type="entry name" value="CpnT-like_N"/>
</dbReference>
<dbReference type="RefSeq" id="WP_382390942.1">
    <property type="nucleotide sequence ID" value="NZ_JBHTCQ010000001.1"/>
</dbReference>
<comment type="caution">
    <text evidence="2">The sequence shown here is derived from an EMBL/GenBank/DDBJ whole genome shotgun (WGS) entry which is preliminary data.</text>
</comment>
<gene>
    <name evidence="2" type="ORF">ACFQQL_02585</name>
</gene>
<organism evidence="2 3">
    <name type="scientific">Georgenia alba</name>
    <dbReference type="NCBI Taxonomy" id="2233858"/>
    <lineage>
        <taxon>Bacteria</taxon>
        <taxon>Bacillati</taxon>
        <taxon>Actinomycetota</taxon>
        <taxon>Actinomycetes</taxon>
        <taxon>Micrococcales</taxon>
        <taxon>Bogoriellaceae</taxon>
        <taxon>Georgenia</taxon>
    </lineage>
</organism>
<evidence type="ECO:0000259" key="1">
    <source>
        <dbReference type="Pfam" id="PF25547"/>
    </source>
</evidence>